<name>A0A1W0WV69_HYPEX</name>
<feature type="transmembrane region" description="Helical" evidence="7">
    <location>
        <begin position="375"/>
        <end position="398"/>
    </location>
</feature>
<organism evidence="8 9">
    <name type="scientific">Hypsibius exemplaris</name>
    <name type="common">Freshwater tardigrade</name>
    <dbReference type="NCBI Taxonomy" id="2072580"/>
    <lineage>
        <taxon>Eukaryota</taxon>
        <taxon>Metazoa</taxon>
        <taxon>Ecdysozoa</taxon>
        <taxon>Tardigrada</taxon>
        <taxon>Eutardigrada</taxon>
        <taxon>Parachela</taxon>
        <taxon>Hypsibioidea</taxon>
        <taxon>Hypsibiidae</taxon>
        <taxon>Hypsibius</taxon>
    </lineage>
</organism>
<evidence type="ECO:0000256" key="5">
    <source>
        <dbReference type="ARBA" id="ARBA00023136"/>
    </source>
</evidence>
<dbReference type="Proteomes" id="UP000192578">
    <property type="component" value="Unassembled WGS sequence"/>
</dbReference>
<dbReference type="PANTHER" id="PTHR13624:SF6">
    <property type="entry name" value="EMEI"/>
    <property type="match status" value="1"/>
</dbReference>
<feature type="transmembrane region" description="Helical" evidence="7">
    <location>
        <begin position="108"/>
        <end position="129"/>
    </location>
</feature>
<evidence type="ECO:0000256" key="1">
    <source>
        <dbReference type="ARBA" id="ARBA00004141"/>
    </source>
</evidence>
<dbReference type="PANTHER" id="PTHR13624">
    <property type="entry name" value="RE42071P"/>
    <property type="match status" value="1"/>
</dbReference>
<keyword evidence="4 7" id="KW-1133">Transmembrane helix</keyword>
<evidence type="ECO:0000313" key="9">
    <source>
        <dbReference type="Proteomes" id="UP000192578"/>
    </source>
</evidence>
<keyword evidence="3 7" id="KW-0812">Transmembrane</keyword>
<feature type="transmembrane region" description="Helical" evidence="7">
    <location>
        <begin position="180"/>
        <end position="200"/>
    </location>
</feature>
<comment type="similarity">
    <text evidence="2">Belongs to the TMEM161 family.</text>
</comment>
<dbReference type="Pfam" id="PF10268">
    <property type="entry name" value="Tmemb_161AB"/>
    <property type="match status" value="1"/>
</dbReference>
<reference evidence="9" key="1">
    <citation type="submission" date="2017-01" db="EMBL/GenBank/DDBJ databases">
        <title>Comparative genomics of anhydrobiosis in the tardigrade Hypsibius dujardini.</title>
        <authorList>
            <person name="Yoshida Y."/>
            <person name="Koutsovoulos G."/>
            <person name="Laetsch D."/>
            <person name="Stevens L."/>
            <person name="Kumar S."/>
            <person name="Horikawa D."/>
            <person name="Ishino K."/>
            <person name="Komine S."/>
            <person name="Tomita M."/>
            <person name="Blaxter M."/>
            <person name="Arakawa K."/>
        </authorList>
    </citation>
    <scope>NUCLEOTIDE SEQUENCE [LARGE SCALE GENOMIC DNA]</scope>
    <source>
        <strain evidence="9">Z151</strain>
    </source>
</reference>
<dbReference type="AlphaFoldDB" id="A0A1W0WV69"/>
<evidence type="ECO:0000256" key="3">
    <source>
        <dbReference type="ARBA" id="ARBA00022692"/>
    </source>
</evidence>
<feature type="transmembrane region" description="Helical" evidence="7">
    <location>
        <begin position="237"/>
        <end position="260"/>
    </location>
</feature>
<evidence type="ECO:0000256" key="7">
    <source>
        <dbReference type="SAM" id="Phobius"/>
    </source>
</evidence>
<comment type="subcellular location">
    <subcellularLocation>
        <location evidence="1">Membrane</location>
        <topology evidence="1">Multi-pass membrane protein</topology>
    </subcellularLocation>
</comment>
<comment type="caution">
    <text evidence="8">The sequence shown here is derived from an EMBL/GenBank/DDBJ whole genome shotgun (WGS) entry which is preliminary data.</text>
</comment>
<sequence>MALISISFAISLLTYHLLQKFKVYDRISLWLAFRRLQYFTPPSKDDLKAAAGIVDVNKHKGGKKHRRQQDFPEFEKVLIPKAVDIDLVKKDLFNDLISALHYFTELKWLLNVSVTAVIAYFLTEFYYFVKDLLMGVAANTTRQIETNFSLLWCIVTAFLCIFLLGQLIVMYYKVEGHGELFTVVLAGVIGAFLSMGMLVVNEKTFDFGLKAAHKNFTEDFMKIPQIEEFARTINFSLFGFGLFIGTLSGITTALVAFPGIRFGKLYRDARDMAVLEQRKSDIGLLGASFGLPTVLCVLWMPAIREHLWAENIYISFETARILAVLSLVCVRFYTVPLFLQAHLDMPRKVLRALRKEPGRIDADDLRLQLGIPLRYTAVTAVQYFAIILLLVMLCFLYLSADLESFFPVRGNLYYYNKVAQFLGQPDDYISGAVAIHNAVWTLFTGALLKAIFGYLIWWILVSHFAFSLFSYYILQERQ</sequence>
<keyword evidence="5 7" id="KW-0472">Membrane</keyword>
<evidence type="ECO:0000313" key="8">
    <source>
        <dbReference type="EMBL" id="OQV19109.1"/>
    </source>
</evidence>
<feature type="transmembrane region" description="Helical" evidence="7">
    <location>
        <begin position="321"/>
        <end position="339"/>
    </location>
</feature>
<evidence type="ECO:0000256" key="6">
    <source>
        <dbReference type="ARBA" id="ARBA00023180"/>
    </source>
</evidence>
<gene>
    <name evidence="8" type="ORF">BV898_06749</name>
</gene>
<feature type="transmembrane region" description="Helical" evidence="7">
    <location>
        <begin position="281"/>
        <end position="301"/>
    </location>
</feature>
<keyword evidence="9" id="KW-1185">Reference proteome</keyword>
<dbReference type="OrthoDB" id="784140at2759"/>
<dbReference type="GO" id="GO:0016020">
    <property type="term" value="C:membrane"/>
    <property type="evidence" value="ECO:0007669"/>
    <property type="project" value="UniProtKB-SubCell"/>
</dbReference>
<accession>A0A1W0WV69</accession>
<dbReference type="EMBL" id="MTYJ01000042">
    <property type="protein sequence ID" value="OQV19109.1"/>
    <property type="molecule type" value="Genomic_DNA"/>
</dbReference>
<protein>
    <submittedName>
        <fullName evidence="8">Transmembrane protein 161B</fullName>
    </submittedName>
</protein>
<feature type="transmembrane region" description="Helical" evidence="7">
    <location>
        <begin position="149"/>
        <end position="168"/>
    </location>
</feature>
<dbReference type="InterPro" id="IPR019395">
    <property type="entry name" value="Transmembrane_161A/B"/>
</dbReference>
<evidence type="ECO:0000256" key="4">
    <source>
        <dbReference type="ARBA" id="ARBA00022989"/>
    </source>
</evidence>
<evidence type="ECO:0000256" key="2">
    <source>
        <dbReference type="ARBA" id="ARBA00009706"/>
    </source>
</evidence>
<proteinExistence type="inferred from homology"/>
<keyword evidence="6" id="KW-0325">Glycoprotein</keyword>